<sequence length="110" mass="11979">MSEHEAGGDVSEISPKAREAARLADAMSGLRTDFEDVIGEAMTAAGEQECIKGYIDFREKYLDDVIEVENHGMRFAENIDAAGAEIGEVDRDSTDGFDGAWPGLERDIHS</sequence>
<evidence type="ECO:0000256" key="1">
    <source>
        <dbReference type="SAM" id="MobiDB-lite"/>
    </source>
</evidence>
<keyword evidence="3" id="KW-1185">Reference proteome</keyword>
<reference evidence="2 3" key="1">
    <citation type="submission" date="2018-11" db="EMBL/GenBank/DDBJ databases">
        <title>The genome draft of YIM 96095.</title>
        <authorList>
            <person name="Tang S.-K."/>
            <person name="Chunyu W.-X."/>
            <person name="Feng Y.-Z."/>
        </authorList>
    </citation>
    <scope>NUCLEOTIDE SEQUENCE [LARGE SCALE GENOMIC DNA]</scope>
    <source>
        <strain evidence="2 3">YIM 96095</strain>
    </source>
</reference>
<name>A0A3N0E3W3_9ACTN</name>
<dbReference type="AlphaFoldDB" id="A0A3N0E3W3"/>
<accession>A0A3N0E3W3</accession>
<dbReference type="Proteomes" id="UP000269198">
    <property type="component" value="Unassembled WGS sequence"/>
</dbReference>
<dbReference type="RefSeq" id="WP_123202727.1">
    <property type="nucleotide sequence ID" value="NZ_RJMB01000022.1"/>
</dbReference>
<evidence type="ECO:0000313" key="3">
    <source>
        <dbReference type="Proteomes" id="UP000269198"/>
    </source>
</evidence>
<evidence type="ECO:0000313" key="2">
    <source>
        <dbReference type="EMBL" id="RNL82521.1"/>
    </source>
</evidence>
<dbReference type="OrthoDB" id="3430068at2"/>
<gene>
    <name evidence="2" type="ORF">EFW17_18735</name>
</gene>
<comment type="caution">
    <text evidence="2">The sequence shown here is derived from an EMBL/GenBank/DDBJ whole genome shotgun (WGS) entry which is preliminary data.</text>
</comment>
<organism evidence="2 3">
    <name type="scientific">Halostreptopolyspora alba</name>
    <dbReference type="NCBI Taxonomy" id="2487137"/>
    <lineage>
        <taxon>Bacteria</taxon>
        <taxon>Bacillati</taxon>
        <taxon>Actinomycetota</taxon>
        <taxon>Actinomycetes</taxon>
        <taxon>Streptosporangiales</taxon>
        <taxon>Nocardiopsidaceae</taxon>
        <taxon>Halostreptopolyspora</taxon>
    </lineage>
</organism>
<proteinExistence type="predicted"/>
<dbReference type="EMBL" id="RJMB01000022">
    <property type="protein sequence ID" value="RNL82521.1"/>
    <property type="molecule type" value="Genomic_DNA"/>
</dbReference>
<protein>
    <submittedName>
        <fullName evidence="2">Uncharacterized protein</fullName>
    </submittedName>
</protein>
<feature type="region of interest" description="Disordered" evidence="1">
    <location>
        <begin position="90"/>
        <end position="110"/>
    </location>
</feature>